<evidence type="ECO:0000256" key="5">
    <source>
        <dbReference type="SAM" id="MobiDB-lite"/>
    </source>
</evidence>
<feature type="region of interest" description="Disordered" evidence="5">
    <location>
        <begin position="31"/>
        <end position="96"/>
    </location>
</feature>
<dbReference type="InterPro" id="IPR019109">
    <property type="entry name" value="MamF_MmsF"/>
</dbReference>
<dbReference type="InterPro" id="IPR026870">
    <property type="entry name" value="Zinc_ribbon_dom"/>
</dbReference>
<evidence type="ECO:0000259" key="7">
    <source>
        <dbReference type="Pfam" id="PF13240"/>
    </source>
</evidence>
<evidence type="ECO:0000256" key="2">
    <source>
        <dbReference type="ARBA" id="ARBA00022692"/>
    </source>
</evidence>
<reference evidence="8 9" key="1">
    <citation type="submission" date="2018-10" db="EMBL/GenBank/DDBJ databases">
        <title>Natrarchaeobius chitinivorans gen. nov., sp. nov., and Natrarchaeobius haloalkaliphilus sp. nov., alkaliphilic, chitin-utilizing haloarchaea from hypersaline alkaline lakes.</title>
        <authorList>
            <person name="Sorokin D.Y."/>
            <person name="Elcheninov A.G."/>
            <person name="Kostrikina N.A."/>
            <person name="Bale N.J."/>
            <person name="Sinninghe Damste J.S."/>
            <person name="Khijniak T.V."/>
            <person name="Kublanov I.V."/>
            <person name="Toshchakov S.V."/>
        </authorList>
    </citation>
    <scope>NUCLEOTIDE SEQUENCE [LARGE SCALE GENOMIC DNA]</scope>
    <source>
        <strain evidence="8 9">AArcht4T</strain>
    </source>
</reference>
<dbReference type="Pfam" id="PF13240">
    <property type="entry name" value="Zn_Ribbon_1"/>
    <property type="match status" value="1"/>
</dbReference>
<name>A0A3N6MHS4_NATCH</name>
<protein>
    <submittedName>
        <fullName evidence="8">Zinc ribbon domain-containing protein</fullName>
    </submittedName>
</protein>
<keyword evidence="9" id="KW-1185">Reference proteome</keyword>
<dbReference type="Proteomes" id="UP000282323">
    <property type="component" value="Unassembled WGS sequence"/>
</dbReference>
<feature type="transmembrane region" description="Helical" evidence="6">
    <location>
        <begin position="147"/>
        <end position="172"/>
    </location>
</feature>
<gene>
    <name evidence="8" type="ORF">EA473_09545</name>
</gene>
<dbReference type="EMBL" id="REGA01000006">
    <property type="protein sequence ID" value="RQG95181.1"/>
    <property type="molecule type" value="Genomic_DNA"/>
</dbReference>
<keyword evidence="2 6" id="KW-0812">Transmembrane</keyword>
<feature type="domain" description="Zinc-ribbon" evidence="7">
    <location>
        <begin position="5"/>
        <end position="26"/>
    </location>
</feature>
<dbReference type="RefSeq" id="WP_124195399.1">
    <property type="nucleotide sequence ID" value="NZ_REGA01000006.1"/>
</dbReference>
<evidence type="ECO:0000256" key="3">
    <source>
        <dbReference type="ARBA" id="ARBA00022989"/>
    </source>
</evidence>
<dbReference type="OrthoDB" id="187449at2157"/>
<feature type="compositionally biased region" description="Basic and acidic residues" evidence="5">
    <location>
        <begin position="78"/>
        <end position="96"/>
    </location>
</feature>
<sequence length="202" mass="21917">MTEEYCWHCGATVDPDANYCSECGTAVNDSADDDRGWLEEGGTDGYGDETADTHSDYARDDSGTADRYDTHGASSDQYDVHGDSSNRHGTHGDSSNRYDASDDDLLFAAVTHVLAIFTWVVGPTIVLVAADDPFVLENARTALNWQIVYSILMLVSILLSVIVIGVVFLAILPFVNIAFCAIAAVKAYGGETWEYPLTPEFV</sequence>
<comment type="caution">
    <text evidence="8">The sequence shown here is derived from an EMBL/GenBank/DDBJ whole genome shotgun (WGS) entry which is preliminary data.</text>
</comment>
<evidence type="ECO:0000256" key="6">
    <source>
        <dbReference type="SAM" id="Phobius"/>
    </source>
</evidence>
<comment type="subcellular location">
    <subcellularLocation>
        <location evidence="1">Membrane</location>
        <topology evidence="1">Multi-pass membrane protein</topology>
    </subcellularLocation>
</comment>
<accession>A0A3N6MHS4</accession>
<evidence type="ECO:0000313" key="8">
    <source>
        <dbReference type="EMBL" id="RQG95181.1"/>
    </source>
</evidence>
<keyword evidence="4 6" id="KW-0472">Membrane</keyword>
<organism evidence="8 9">
    <name type="scientific">Natrarchaeobius chitinivorans</name>
    <dbReference type="NCBI Taxonomy" id="1679083"/>
    <lineage>
        <taxon>Archaea</taxon>
        <taxon>Methanobacteriati</taxon>
        <taxon>Methanobacteriota</taxon>
        <taxon>Stenosarchaea group</taxon>
        <taxon>Halobacteria</taxon>
        <taxon>Halobacteriales</taxon>
        <taxon>Natrialbaceae</taxon>
        <taxon>Natrarchaeobius</taxon>
    </lineage>
</organism>
<proteinExistence type="predicted"/>
<dbReference type="AlphaFoldDB" id="A0A3N6MHS4"/>
<evidence type="ECO:0000313" key="9">
    <source>
        <dbReference type="Proteomes" id="UP000282323"/>
    </source>
</evidence>
<feature type="transmembrane region" description="Helical" evidence="6">
    <location>
        <begin position="105"/>
        <end position="127"/>
    </location>
</feature>
<evidence type="ECO:0000256" key="1">
    <source>
        <dbReference type="ARBA" id="ARBA00004141"/>
    </source>
</evidence>
<keyword evidence="3 6" id="KW-1133">Transmembrane helix</keyword>
<dbReference type="Pfam" id="PF09685">
    <property type="entry name" value="MamF_MmsF"/>
    <property type="match status" value="1"/>
</dbReference>
<feature type="compositionally biased region" description="Basic and acidic residues" evidence="5">
    <location>
        <begin position="51"/>
        <end position="70"/>
    </location>
</feature>
<evidence type="ECO:0000256" key="4">
    <source>
        <dbReference type="ARBA" id="ARBA00023136"/>
    </source>
</evidence>